<evidence type="ECO:0000313" key="4">
    <source>
        <dbReference type="EMBL" id="MBW4866478.1"/>
    </source>
</evidence>
<dbReference type="PROSITE" id="PS52016">
    <property type="entry name" value="TONB_DEPENDENT_REC_3"/>
    <property type="match status" value="1"/>
</dbReference>
<feature type="domain" description="TonB-dependent receptor plug" evidence="3">
    <location>
        <begin position="46"/>
        <end position="151"/>
    </location>
</feature>
<keyword evidence="1" id="KW-1134">Transmembrane beta strand</keyword>
<feature type="signal peptide" evidence="2">
    <location>
        <begin position="1"/>
        <end position="22"/>
    </location>
</feature>
<dbReference type="InterPro" id="IPR023997">
    <property type="entry name" value="TonB-dep_OMP_SusC/RagA_CS"/>
</dbReference>
<dbReference type="InterPro" id="IPR037066">
    <property type="entry name" value="Plug_dom_sf"/>
</dbReference>
<comment type="subcellular location">
    <subcellularLocation>
        <location evidence="1">Cell outer membrane</location>
        <topology evidence="1">Multi-pass membrane protein</topology>
    </subcellularLocation>
</comment>
<evidence type="ECO:0000313" key="5">
    <source>
        <dbReference type="Proteomes" id="UP001196873"/>
    </source>
</evidence>
<evidence type="ECO:0000256" key="2">
    <source>
        <dbReference type="SAM" id="SignalP"/>
    </source>
</evidence>
<dbReference type="EMBL" id="JAHXRF010000017">
    <property type="protein sequence ID" value="MBW4866478.1"/>
    <property type="molecule type" value="Genomic_DNA"/>
</dbReference>
<comment type="similarity">
    <text evidence="1">Belongs to the TonB-dependent receptor family.</text>
</comment>
<evidence type="ECO:0000256" key="1">
    <source>
        <dbReference type="PROSITE-ProRule" id="PRU01360"/>
    </source>
</evidence>
<dbReference type="GO" id="GO:0009279">
    <property type="term" value="C:cell outer membrane"/>
    <property type="evidence" value="ECO:0007669"/>
    <property type="project" value="UniProtKB-SubCell"/>
</dbReference>
<dbReference type="InterPro" id="IPR023996">
    <property type="entry name" value="TonB-dep_OMP_SusC/RagA"/>
</dbReference>
<dbReference type="AlphaFoldDB" id="A0AAW4NUB7"/>
<dbReference type="SUPFAM" id="SSF56935">
    <property type="entry name" value="Porins"/>
    <property type="match status" value="1"/>
</dbReference>
<gene>
    <name evidence="4" type="ORF">KZY68_10815</name>
</gene>
<keyword evidence="2" id="KW-0732">Signal</keyword>
<dbReference type="InterPro" id="IPR012910">
    <property type="entry name" value="Plug_dom"/>
</dbReference>
<keyword evidence="1" id="KW-0812">Transmembrane</keyword>
<reference evidence="4" key="1">
    <citation type="submission" date="2021-07" db="EMBL/GenBank/DDBJ databases">
        <title>Genomic diversity and antimicrobial resistance of Prevotella spp. isolated from chronic lung disease airways.</title>
        <authorList>
            <person name="Webb K.A."/>
            <person name="Olagoke O.S."/>
            <person name="Baird T."/>
            <person name="Neill J."/>
            <person name="Pham A."/>
            <person name="Wells T.J."/>
            <person name="Ramsay K.A."/>
            <person name="Bell S.C."/>
            <person name="Sarovich D.S."/>
            <person name="Price E.P."/>
        </authorList>
    </citation>
    <scope>NUCLEOTIDE SEQUENCE</scope>
    <source>
        <strain evidence="4">SCHI0047.S.3</strain>
    </source>
</reference>
<dbReference type="Gene3D" id="2.170.130.10">
    <property type="entry name" value="TonB-dependent receptor, plug domain"/>
    <property type="match status" value="1"/>
</dbReference>
<dbReference type="InterPro" id="IPR039426">
    <property type="entry name" value="TonB-dep_rcpt-like"/>
</dbReference>
<name>A0AAW4NUB7_9BACT</name>
<organism evidence="4 5">
    <name type="scientific">Segatella salivae</name>
    <dbReference type="NCBI Taxonomy" id="228604"/>
    <lineage>
        <taxon>Bacteria</taxon>
        <taxon>Pseudomonadati</taxon>
        <taxon>Bacteroidota</taxon>
        <taxon>Bacteroidia</taxon>
        <taxon>Bacteroidales</taxon>
        <taxon>Prevotellaceae</taxon>
        <taxon>Segatella</taxon>
    </lineage>
</organism>
<keyword evidence="1" id="KW-0813">Transport</keyword>
<evidence type="ECO:0000259" key="3">
    <source>
        <dbReference type="Pfam" id="PF07715"/>
    </source>
</evidence>
<dbReference type="Proteomes" id="UP001196873">
    <property type="component" value="Unassembled WGS sequence"/>
</dbReference>
<accession>A0AAW4NUB7</accession>
<comment type="caution">
    <text evidence="4">The sequence shown here is derived from an EMBL/GenBank/DDBJ whole genome shotgun (WGS) entry which is preliminary data.</text>
</comment>
<dbReference type="NCBIfam" id="TIGR04056">
    <property type="entry name" value="OMP_RagA_SusC"/>
    <property type="match status" value="1"/>
</dbReference>
<keyword evidence="1" id="KW-0472">Membrane</keyword>
<keyword evidence="1" id="KW-0998">Cell outer membrane</keyword>
<dbReference type="NCBIfam" id="TIGR04057">
    <property type="entry name" value="SusC_RagA_signa"/>
    <property type="match status" value="1"/>
</dbReference>
<feature type="chain" id="PRO_5043352331" evidence="2">
    <location>
        <begin position="23"/>
        <end position="925"/>
    </location>
</feature>
<dbReference type="Pfam" id="PF07715">
    <property type="entry name" value="Plug"/>
    <property type="match status" value="1"/>
</dbReference>
<dbReference type="RefSeq" id="WP_007135720.1">
    <property type="nucleotide sequence ID" value="NZ_CABKPN010000001.1"/>
</dbReference>
<proteinExistence type="inferred from homology"/>
<sequence length="925" mass="104753">MDKMNYKLYFAALLFSPLCMSAQTDSLLTEKKPHRITYGRDMSIDQKEATIAASSITSEKLAHRKETNPRNALYGLIPGLEVLQNQGSAWETTGRLFVRGNGTLSKKAPLILVDGFERELGQLSMDEIESITVLKDAASTARYGMRGANGVIAVKTKRGMNGAPKIKFSYELNMATPFRKPKFVDGHTYAMALNEGMQNDGLTPRYDASELSAFKDGSLPDAYPNVDWWGESLRNHSFGNNVTFSVTGGGKFVRYFTQLNYLNDSGILRPVNDNQGYSTQLKYSKLNIRTNLDIELGRNTMLQLNMFGTFSEHNRPNATISDIFTALYKVPSGAFPIKNARGVWAGTTDIETNPVAMISGTGYARAQQRNFFADLKLTHRLDFLLKGLSVGLQLGLDNNASYWDGNARKYGYEQSTYDWVSRSYTYKNLRNETALSASHSVGASNNHFNFNAFANFQRDWGLHSLAATAQYRMDKVIAKGQNTSYAFIDIVSQLHYAYKHRYLFDLSLSESASSILDPNNRWGVFPAAGLGWIVSEESFAKCDWLDFLKLRASYGISGGADYDNDLFVDMYGNGGSFFFGKNPLKHNGLRLTQLGIPYLTYEKSHKFNIGFDFRAFKHLDITVDFFHEHRTDILVGANGKVSSLFGLPVPKENSGVVDNRGIETSIRWDKSLKDFHYALGSTFSFIRNKIVNQNEEYRPYGYLQRTGKRIGQYFGYVVEGIYQNQNEIDQRNVKQTLSQVKPGDLKYKDLNNDGIIDSYDQKALGYSAFPEIYYSFDLNVDYKGWGLYAMFQGIGNVSVMANTPSVYHPLFGNRTISKEYYDNRWTPETPNARYPRLTSVGSVNNYANNSLWIKNGAYFKLRTLELYYHFKKHQLKSLKYVNAAKVYVRAYDLFSLDHIKVMDPENMGTGHPSMTRYAIGFDLRF</sequence>
<protein>
    <submittedName>
        <fullName evidence="4">SusC/RagA family TonB-linked outer membrane protein</fullName>
    </submittedName>
</protein>